<dbReference type="InParanoid" id="A0A1S4LL13"/>
<dbReference type="VEuPathDB" id="VectorBase:ISCI015692"/>
<dbReference type="EnsemblMetazoa" id="ISCW015692-RA">
    <property type="protein sequence ID" value="ISCW015692-PA"/>
    <property type="gene ID" value="ISCW015692"/>
</dbReference>
<accession>A0A1S4LL13</accession>
<reference evidence="2" key="1">
    <citation type="submission" date="2008-03" db="EMBL/GenBank/DDBJ databases">
        <title>Annotation of Ixodes scapularis.</title>
        <authorList>
            <consortium name="Ixodes scapularis Genome Project Consortium"/>
            <person name="Caler E."/>
            <person name="Hannick L.I."/>
            <person name="Bidwell S."/>
            <person name="Joardar V."/>
            <person name="Thiagarajan M."/>
            <person name="Amedeo P."/>
            <person name="Galinsky K.J."/>
            <person name="Schobel S."/>
            <person name="Inman J."/>
            <person name="Hostetler J."/>
            <person name="Miller J."/>
            <person name="Hammond M."/>
            <person name="Megy K."/>
            <person name="Lawson D."/>
            <person name="Kodira C."/>
            <person name="Sutton G."/>
            <person name="Meyer J."/>
            <person name="Hill C.A."/>
            <person name="Birren B."/>
            <person name="Nene V."/>
            <person name="Collins F."/>
            <person name="Alarcon-Chaidez F."/>
            <person name="Wikel S."/>
            <person name="Strausberg R."/>
        </authorList>
    </citation>
    <scope>NUCLEOTIDE SEQUENCE [LARGE SCALE GENOMIC DNA]</scope>
    <source>
        <strain evidence="2">Wikel</strain>
    </source>
</reference>
<dbReference type="EMBL" id="ABJB010023359">
    <property type="status" value="NOT_ANNOTATED_CDS"/>
    <property type="molecule type" value="Genomic_DNA"/>
</dbReference>
<sequence length="176" mass="19850">GIPSSFAKLSETILASTPLYDRQLSTYSFSVSVVGKQRKAEKCITSHEGVCCGNDILVAPRHCRGNELYTVELYASICDAPARAYFRCIKEYNACYRCEIFSQKGKYDGRKVSLQNKDAPLHIDDEFRDQVNEDYYHGVSPLSALDVGLVSVFTLDYMHLVWSAVIKRGSFLRDNL</sequence>
<name>A0A1S4LL13_IXOSC</name>
<dbReference type="AlphaFoldDB" id="A0A1S4LL13"/>
<protein>
    <submittedName>
        <fullName evidence="1">Uncharacterized protein</fullName>
    </submittedName>
</protein>
<reference evidence="1" key="2">
    <citation type="submission" date="2020-05" db="UniProtKB">
        <authorList>
            <consortium name="EnsemblMetazoa"/>
        </authorList>
    </citation>
    <scope>IDENTIFICATION</scope>
    <source>
        <strain evidence="1">wikel</strain>
    </source>
</reference>
<organism evidence="1 2">
    <name type="scientific">Ixodes scapularis</name>
    <name type="common">Black-legged tick</name>
    <name type="synonym">Deer tick</name>
    <dbReference type="NCBI Taxonomy" id="6945"/>
    <lineage>
        <taxon>Eukaryota</taxon>
        <taxon>Metazoa</taxon>
        <taxon>Ecdysozoa</taxon>
        <taxon>Arthropoda</taxon>
        <taxon>Chelicerata</taxon>
        <taxon>Arachnida</taxon>
        <taxon>Acari</taxon>
        <taxon>Parasitiformes</taxon>
        <taxon>Ixodida</taxon>
        <taxon>Ixodoidea</taxon>
        <taxon>Ixodidae</taxon>
        <taxon>Ixodinae</taxon>
        <taxon>Ixodes</taxon>
    </lineage>
</organism>
<evidence type="ECO:0000313" key="1">
    <source>
        <dbReference type="EnsemblMetazoa" id="ISCW015692-PA"/>
    </source>
</evidence>
<dbReference type="Proteomes" id="UP000001555">
    <property type="component" value="Unassembled WGS sequence"/>
</dbReference>
<dbReference type="PANTHER" id="PTHR33053:SF26">
    <property type="entry name" value="TRANSPOSASE DOMAIN-CONTAINING PROTEIN"/>
    <property type="match status" value="1"/>
</dbReference>
<keyword evidence="2" id="KW-1185">Reference proteome</keyword>
<proteinExistence type="predicted"/>
<dbReference type="PANTHER" id="PTHR33053">
    <property type="entry name" value="PROTEIN, PUTATIVE-RELATED"/>
    <property type="match status" value="1"/>
</dbReference>
<evidence type="ECO:0000313" key="2">
    <source>
        <dbReference type="Proteomes" id="UP000001555"/>
    </source>
</evidence>
<dbReference type="VEuPathDB" id="VectorBase:ISCW015692"/>